<dbReference type="AlphaFoldDB" id="A0A3S0MFY9"/>
<dbReference type="EMBL" id="RXZH01000024">
    <property type="protein sequence ID" value="RTZ13417.1"/>
    <property type="molecule type" value="Genomic_DNA"/>
</dbReference>
<keyword evidence="2" id="KW-1185">Reference proteome</keyword>
<evidence type="ECO:0000313" key="1">
    <source>
        <dbReference type="EMBL" id="RTZ13417.1"/>
    </source>
</evidence>
<sequence>MNLSNRKTCQNSWAASLVFSVGRW</sequence>
<accession>A0A3S0MFY9</accession>
<reference evidence="1 2" key="1">
    <citation type="submission" date="2018-12" db="EMBL/GenBank/DDBJ databases">
        <title>Vibrio sp. isolated from China Sea.</title>
        <authorList>
            <person name="Li Y."/>
        </authorList>
    </citation>
    <scope>NUCLEOTIDE SEQUENCE [LARGE SCALE GENOMIC DNA]</scope>
    <source>
        <strain evidence="1 2">BEI207</strain>
    </source>
</reference>
<protein>
    <submittedName>
        <fullName evidence="1">Uncharacterized protein</fullName>
    </submittedName>
</protein>
<organism evidence="1 2">
    <name type="scientific">Vibrio aquaticus</name>
    <dbReference type="NCBI Taxonomy" id="2496559"/>
    <lineage>
        <taxon>Bacteria</taxon>
        <taxon>Pseudomonadati</taxon>
        <taxon>Pseudomonadota</taxon>
        <taxon>Gammaproteobacteria</taxon>
        <taxon>Vibrionales</taxon>
        <taxon>Vibrionaceae</taxon>
        <taxon>Vibrio</taxon>
    </lineage>
</organism>
<name>A0A3S0MFY9_9VIBR</name>
<comment type="caution">
    <text evidence="1">The sequence shown here is derived from an EMBL/GenBank/DDBJ whole genome shotgun (WGS) entry which is preliminary data.</text>
</comment>
<gene>
    <name evidence="1" type="ORF">EJ063_20145</name>
</gene>
<evidence type="ECO:0000313" key="2">
    <source>
        <dbReference type="Proteomes" id="UP000268973"/>
    </source>
</evidence>
<proteinExistence type="predicted"/>
<dbReference type="Proteomes" id="UP000268973">
    <property type="component" value="Unassembled WGS sequence"/>
</dbReference>